<evidence type="ECO:0000313" key="1">
    <source>
        <dbReference type="EMBL" id="GME91807.1"/>
    </source>
</evidence>
<keyword evidence="2" id="KW-1185">Reference proteome</keyword>
<name>A0ACB5TMT4_AMBMO</name>
<dbReference type="Proteomes" id="UP001165064">
    <property type="component" value="Unassembled WGS sequence"/>
</dbReference>
<organism evidence="1 2">
    <name type="scientific">Ambrosiozyma monospora</name>
    <name type="common">Yeast</name>
    <name type="synonym">Endomycopsis monosporus</name>
    <dbReference type="NCBI Taxonomy" id="43982"/>
    <lineage>
        <taxon>Eukaryota</taxon>
        <taxon>Fungi</taxon>
        <taxon>Dikarya</taxon>
        <taxon>Ascomycota</taxon>
        <taxon>Saccharomycotina</taxon>
        <taxon>Pichiomycetes</taxon>
        <taxon>Pichiales</taxon>
        <taxon>Pichiaceae</taxon>
        <taxon>Ambrosiozyma</taxon>
    </lineage>
</organism>
<proteinExistence type="predicted"/>
<comment type="caution">
    <text evidence="1">The sequence shown here is derived from an EMBL/GenBank/DDBJ whole genome shotgun (WGS) entry which is preliminary data.</text>
</comment>
<reference evidence="1" key="1">
    <citation type="submission" date="2023-04" db="EMBL/GenBank/DDBJ databases">
        <title>Ambrosiozyma monospora NBRC 10751.</title>
        <authorList>
            <person name="Ichikawa N."/>
            <person name="Sato H."/>
            <person name="Tonouchi N."/>
        </authorList>
    </citation>
    <scope>NUCLEOTIDE SEQUENCE</scope>
    <source>
        <strain evidence="1">NBRC 10751</strain>
    </source>
</reference>
<sequence length="357" mass="40871">MTNFNMHYYLHYMNDRQYYEYLIGTGLNCSLTLSSCMRLAQLAGYQQIDVCPDNALTGKTSRPLDFQGISGTDMPLQSLTTEDHTIDDNLDPDLPFAEEKRRLFWDIYLGEKWYFLITGLPSSLSVDSQKLVYTVLPSPTSFFSLNNSSSEEDANLTDSNSVTRIYLHEAMEKLESNEVMLDLNSYASSILLLTMIEDIVKWSKAFLNTVELEYIGLPEAIPNIKFKIDDVSNKLSRFESNVLYYDMDVGPMLGLLISMTKNVLYHSILIKLSCVFKNKLQTDPTGSNIHEDHRKFFTSCLYLVSEMTIEVFLQTIESGSVEELEYEFYVAQTNCLKSLYQCAAFFKRFGFTLGVQD</sequence>
<dbReference type="EMBL" id="BSXS01008208">
    <property type="protein sequence ID" value="GME91807.1"/>
    <property type="molecule type" value="Genomic_DNA"/>
</dbReference>
<accession>A0ACB5TMT4</accession>
<protein>
    <submittedName>
        <fullName evidence="1">Unnamed protein product</fullName>
    </submittedName>
</protein>
<evidence type="ECO:0000313" key="2">
    <source>
        <dbReference type="Proteomes" id="UP001165064"/>
    </source>
</evidence>
<gene>
    <name evidence="1" type="ORF">Amon02_000898300</name>
</gene>